<sequence>MAIIFKNRRYSMQPKIILASQSPRRRELFKLVVNSHGIKDFIIQAAEIDEKRIEAEILANSDGDFQDTVKKLVGELAARKARVVQKINPRALVVGADTIVVLDQQILGKPADEMAAYNMIKQLAGNTHQVLTGVSIRYREWEERFVTTSSIRFYQWDYQMQREVADYVASGKAMDKAGAYGIQEEAGLWVKGIKGDYNNIVGLPIAKLNKRLGKMLEQIVNQ</sequence>
<evidence type="ECO:0000313" key="4">
    <source>
        <dbReference type="EMBL" id="MBC3899374.1"/>
    </source>
</evidence>
<accession>A0ABR6YW35</accession>
<protein>
    <recommendedName>
        <fullName evidence="3">dTTP/UTP pyrophosphatase</fullName>
        <shortName evidence="3">dTTPase/UTPase</shortName>
        <ecNumber evidence="3">3.6.1.9</ecNumber>
    </recommendedName>
    <alternativeName>
        <fullName evidence="3">Nucleoside triphosphate pyrophosphatase</fullName>
    </alternativeName>
    <alternativeName>
        <fullName evidence="3">Nucleotide pyrophosphatase</fullName>
        <shortName evidence="3">Nucleotide PPase</shortName>
    </alternativeName>
</protein>
<comment type="caution">
    <text evidence="3">Lacks conserved residue(s) required for the propagation of feature annotation.</text>
</comment>
<comment type="cofactor">
    <cofactor evidence="1 3">
        <name>a divalent metal cation</name>
        <dbReference type="ChEBI" id="CHEBI:60240"/>
    </cofactor>
</comment>
<keyword evidence="3" id="KW-0546">Nucleotide metabolism</keyword>
<keyword evidence="2 3" id="KW-0378">Hydrolase</keyword>
<comment type="catalytic activity">
    <reaction evidence="3">
        <text>UTP + H2O = UMP + diphosphate + H(+)</text>
        <dbReference type="Rhea" id="RHEA:29395"/>
        <dbReference type="ChEBI" id="CHEBI:15377"/>
        <dbReference type="ChEBI" id="CHEBI:15378"/>
        <dbReference type="ChEBI" id="CHEBI:33019"/>
        <dbReference type="ChEBI" id="CHEBI:46398"/>
        <dbReference type="ChEBI" id="CHEBI:57865"/>
        <dbReference type="EC" id="3.6.1.9"/>
    </reaction>
</comment>
<gene>
    <name evidence="4" type="primary">maf</name>
    <name evidence="4" type="ORF">GH811_07075</name>
</gene>
<dbReference type="PANTHER" id="PTHR43213">
    <property type="entry name" value="BIFUNCTIONAL DTTP/UTP PYROPHOSPHATASE/METHYLTRANSFERASE PROTEIN-RELATED"/>
    <property type="match status" value="1"/>
</dbReference>
<dbReference type="Proteomes" id="UP000622405">
    <property type="component" value="Unassembled WGS sequence"/>
</dbReference>
<comment type="caution">
    <text evidence="4">The sequence shown here is derived from an EMBL/GenBank/DDBJ whole genome shotgun (WGS) entry which is preliminary data.</text>
</comment>
<feature type="active site" description="Proton acceptor" evidence="3">
    <location>
        <position position="97"/>
    </location>
</feature>
<reference evidence="4 5" key="1">
    <citation type="journal article" date="2020" name="mSystems">
        <title>Defining Genomic and Predicted Metabolic Features of the Acetobacterium Genus.</title>
        <authorList>
            <person name="Ross D.E."/>
            <person name="Marshall C.W."/>
            <person name="Gulliver D."/>
            <person name="May H.D."/>
            <person name="Norman R.S."/>
        </authorList>
    </citation>
    <scope>NUCLEOTIDE SEQUENCE [LARGE SCALE GENOMIC DNA]</scope>
    <source>
        <strain evidence="4 5">DSM 4132</strain>
    </source>
</reference>
<comment type="function">
    <text evidence="3">Nucleoside triphosphate pyrophosphatase that hydrolyzes dTTP and UTP. May have a dual role in cell division arrest and in preventing the incorporation of modified nucleotides into cellular nucleic acids.</text>
</comment>
<comment type="similarity">
    <text evidence="3">Belongs to the Maf family. YhdE subfamily.</text>
</comment>
<evidence type="ECO:0000313" key="5">
    <source>
        <dbReference type="Proteomes" id="UP000622405"/>
    </source>
</evidence>
<dbReference type="InterPro" id="IPR029001">
    <property type="entry name" value="ITPase-like_fam"/>
</dbReference>
<dbReference type="PANTHER" id="PTHR43213:SF5">
    <property type="entry name" value="BIFUNCTIONAL DTTP_UTP PYROPHOSPHATASE_METHYLTRANSFERASE PROTEIN-RELATED"/>
    <property type="match status" value="1"/>
</dbReference>
<evidence type="ECO:0000256" key="3">
    <source>
        <dbReference type="HAMAP-Rule" id="MF_00528"/>
    </source>
</evidence>
<dbReference type="HAMAP" id="MF_00528">
    <property type="entry name" value="Maf"/>
    <property type="match status" value="1"/>
</dbReference>
<dbReference type="SUPFAM" id="SSF52972">
    <property type="entry name" value="ITPase-like"/>
    <property type="match status" value="1"/>
</dbReference>
<feature type="site" description="Important for substrate specificity" evidence="3">
    <location>
        <position position="183"/>
    </location>
</feature>
<organism evidence="4 5">
    <name type="scientific">Acetobacterium malicum</name>
    <dbReference type="NCBI Taxonomy" id="52692"/>
    <lineage>
        <taxon>Bacteria</taxon>
        <taxon>Bacillati</taxon>
        <taxon>Bacillota</taxon>
        <taxon>Clostridia</taxon>
        <taxon>Eubacteriales</taxon>
        <taxon>Eubacteriaceae</taxon>
        <taxon>Acetobacterium</taxon>
    </lineage>
</organism>
<comment type="subcellular location">
    <subcellularLocation>
        <location evidence="3">Cytoplasm</location>
    </subcellularLocation>
</comment>
<dbReference type="PIRSF" id="PIRSF006305">
    <property type="entry name" value="Maf"/>
    <property type="match status" value="1"/>
</dbReference>
<dbReference type="EC" id="3.6.1.9" evidence="3"/>
<comment type="catalytic activity">
    <reaction evidence="3">
        <text>dTTP + H2O = dTMP + diphosphate + H(+)</text>
        <dbReference type="Rhea" id="RHEA:28534"/>
        <dbReference type="ChEBI" id="CHEBI:15377"/>
        <dbReference type="ChEBI" id="CHEBI:15378"/>
        <dbReference type="ChEBI" id="CHEBI:33019"/>
        <dbReference type="ChEBI" id="CHEBI:37568"/>
        <dbReference type="ChEBI" id="CHEBI:63528"/>
        <dbReference type="EC" id="3.6.1.9"/>
    </reaction>
</comment>
<dbReference type="NCBIfam" id="TIGR00172">
    <property type="entry name" value="maf"/>
    <property type="match status" value="1"/>
</dbReference>
<keyword evidence="5" id="KW-1185">Reference proteome</keyword>
<evidence type="ECO:0000256" key="2">
    <source>
        <dbReference type="ARBA" id="ARBA00022801"/>
    </source>
</evidence>
<evidence type="ECO:0000256" key="1">
    <source>
        <dbReference type="ARBA" id="ARBA00001968"/>
    </source>
</evidence>
<proteinExistence type="inferred from homology"/>
<dbReference type="EMBL" id="WJBE01000005">
    <property type="protein sequence ID" value="MBC3899374.1"/>
    <property type="molecule type" value="Genomic_DNA"/>
</dbReference>
<feature type="site" description="Important for substrate specificity" evidence="3">
    <location>
        <position position="98"/>
    </location>
</feature>
<dbReference type="Pfam" id="PF02545">
    <property type="entry name" value="Maf"/>
    <property type="match status" value="1"/>
</dbReference>
<dbReference type="CDD" id="cd00555">
    <property type="entry name" value="Maf"/>
    <property type="match status" value="1"/>
</dbReference>
<dbReference type="Gene3D" id="3.90.950.10">
    <property type="match status" value="1"/>
</dbReference>
<name>A0ABR6YW35_9FIRM</name>
<dbReference type="InterPro" id="IPR003697">
    <property type="entry name" value="Maf-like"/>
</dbReference>
<feature type="site" description="Important for substrate specificity" evidence="3">
    <location>
        <position position="24"/>
    </location>
</feature>
<keyword evidence="3" id="KW-0963">Cytoplasm</keyword>